<dbReference type="Gene3D" id="3.40.50.2300">
    <property type="match status" value="1"/>
</dbReference>
<dbReference type="EC" id="2.7.13.3" evidence="2"/>
<dbReference type="GO" id="GO:0000160">
    <property type="term" value="P:phosphorelay signal transduction system"/>
    <property type="evidence" value="ECO:0007669"/>
    <property type="project" value="InterPro"/>
</dbReference>
<dbReference type="EMBL" id="SDMP01000007">
    <property type="protein sequence ID" value="RYR49640.1"/>
    <property type="molecule type" value="Genomic_DNA"/>
</dbReference>
<evidence type="ECO:0000256" key="1">
    <source>
        <dbReference type="ARBA" id="ARBA00000085"/>
    </source>
</evidence>
<dbReference type="SUPFAM" id="SSF52172">
    <property type="entry name" value="CheY-like"/>
    <property type="match status" value="1"/>
</dbReference>
<feature type="domain" description="Response regulatory" evidence="5">
    <location>
        <begin position="1"/>
        <end position="162"/>
    </location>
</feature>
<feature type="modified residue" description="4-aspartylphosphate" evidence="4">
    <location>
        <position position="75"/>
    </location>
</feature>
<dbReference type="Proteomes" id="UP000289738">
    <property type="component" value="Chromosome A07"/>
</dbReference>
<evidence type="ECO:0000256" key="2">
    <source>
        <dbReference type="ARBA" id="ARBA00012438"/>
    </source>
</evidence>
<reference evidence="6 7" key="1">
    <citation type="submission" date="2019-01" db="EMBL/GenBank/DDBJ databases">
        <title>Sequencing of cultivated peanut Arachis hypogaea provides insights into genome evolution and oil improvement.</title>
        <authorList>
            <person name="Chen X."/>
        </authorList>
    </citation>
    <scope>NUCLEOTIDE SEQUENCE [LARGE SCALE GENOMIC DNA]</scope>
    <source>
        <strain evidence="7">cv. Fuhuasheng</strain>
        <tissue evidence="6">Leaves</tissue>
    </source>
</reference>
<evidence type="ECO:0000313" key="7">
    <source>
        <dbReference type="Proteomes" id="UP000289738"/>
    </source>
</evidence>
<dbReference type="PANTHER" id="PTHR43719">
    <property type="entry name" value="TWO-COMPONENT HISTIDINE KINASE"/>
    <property type="match status" value="1"/>
</dbReference>
<dbReference type="PROSITE" id="PS50110">
    <property type="entry name" value="RESPONSE_REGULATORY"/>
    <property type="match status" value="1"/>
</dbReference>
<evidence type="ECO:0000313" key="6">
    <source>
        <dbReference type="EMBL" id="RYR49640.1"/>
    </source>
</evidence>
<comment type="caution">
    <text evidence="6">The sequence shown here is derived from an EMBL/GenBank/DDBJ whole genome shotgun (WGS) entry which is preliminary data.</text>
</comment>
<gene>
    <name evidence="6" type="ORF">Ahy_A07g036165</name>
</gene>
<evidence type="ECO:0000256" key="4">
    <source>
        <dbReference type="PROSITE-ProRule" id="PRU00169"/>
    </source>
</evidence>
<dbReference type="GO" id="GO:0004673">
    <property type="term" value="F:protein histidine kinase activity"/>
    <property type="evidence" value="ECO:0007669"/>
    <property type="project" value="UniProtKB-EC"/>
</dbReference>
<dbReference type="InterPro" id="IPR001789">
    <property type="entry name" value="Sig_transdc_resp-reg_receiver"/>
</dbReference>
<keyword evidence="3 4" id="KW-0597">Phosphoprotein</keyword>
<dbReference type="STRING" id="3818.A0A445CFF5"/>
<comment type="catalytic activity">
    <reaction evidence="1">
        <text>ATP + protein L-histidine = ADP + protein N-phospho-L-histidine.</text>
        <dbReference type="EC" id="2.7.13.3"/>
    </reaction>
</comment>
<keyword evidence="7" id="KW-1185">Reference proteome</keyword>
<dbReference type="GO" id="GO:0005634">
    <property type="term" value="C:nucleus"/>
    <property type="evidence" value="ECO:0007669"/>
    <property type="project" value="TreeGrafter"/>
</dbReference>
<sequence>MSLFSSLRPVVAIALCLVIHLHIVVRLRCALRRRQQSSRSWSSSSSCFESRHQLPSRNQKWMLKPLHNFDACFMDLQMPEMDGFEVTRKIRILENDVNEKIACGEASAEMFGDIFYWHIPILAMTADVTQASNEECKKCGMAQYPANLFSAEGSFSAYSKKLASTIRWTVNDQMLNGWPLGLGFLNIKLRVTEAPAAAPVEPFSSKQIPSTSFSSFSSSNLDTEQSTASFFQDKSVSLGRLIGIRGGERG</sequence>
<protein>
    <recommendedName>
        <fullName evidence="2">histidine kinase</fullName>
        <ecNumber evidence="2">2.7.13.3</ecNumber>
    </recommendedName>
</protein>
<evidence type="ECO:0000259" key="5">
    <source>
        <dbReference type="PROSITE" id="PS50110"/>
    </source>
</evidence>
<proteinExistence type="predicted"/>
<dbReference type="CDD" id="cd17546">
    <property type="entry name" value="REC_hyHK_CKI1_RcsC-like"/>
    <property type="match status" value="1"/>
</dbReference>
<accession>A0A445CFF5</accession>
<organism evidence="6 7">
    <name type="scientific">Arachis hypogaea</name>
    <name type="common">Peanut</name>
    <dbReference type="NCBI Taxonomy" id="3818"/>
    <lineage>
        <taxon>Eukaryota</taxon>
        <taxon>Viridiplantae</taxon>
        <taxon>Streptophyta</taxon>
        <taxon>Embryophyta</taxon>
        <taxon>Tracheophyta</taxon>
        <taxon>Spermatophyta</taxon>
        <taxon>Magnoliopsida</taxon>
        <taxon>eudicotyledons</taxon>
        <taxon>Gunneridae</taxon>
        <taxon>Pentapetalae</taxon>
        <taxon>rosids</taxon>
        <taxon>fabids</taxon>
        <taxon>Fabales</taxon>
        <taxon>Fabaceae</taxon>
        <taxon>Papilionoideae</taxon>
        <taxon>50 kb inversion clade</taxon>
        <taxon>dalbergioids sensu lato</taxon>
        <taxon>Dalbergieae</taxon>
        <taxon>Pterocarpus clade</taxon>
        <taxon>Arachis</taxon>
    </lineage>
</organism>
<dbReference type="InterPro" id="IPR011006">
    <property type="entry name" value="CheY-like_superfamily"/>
</dbReference>
<name>A0A445CFF5_ARAHY</name>
<dbReference type="InterPro" id="IPR050956">
    <property type="entry name" value="2C_system_His_kinase"/>
</dbReference>
<dbReference type="PANTHER" id="PTHR43719:SF35">
    <property type="entry name" value="HISTIDINE KINASE 2"/>
    <property type="match status" value="1"/>
</dbReference>
<dbReference type="AlphaFoldDB" id="A0A445CFF5"/>
<evidence type="ECO:0000256" key="3">
    <source>
        <dbReference type="ARBA" id="ARBA00022553"/>
    </source>
</evidence>